<evidence type="ECO:0000259" key="2">
    <source>
        <dbReference type="Pfam" id="PF07944"/>
    </source>
</evidence>
<dbReference type="RefSeq" id="WP_123421198.1">
    <property type="nucleotide sequence ID" value="NZ_RJUL01000003.1"/>
</dbReference>
<dbReference type="InterPro" id="IPR049046">
    <property type="entry name" value="Beta-AFase-like_GH127_middle"/>
</dbReference>
<feature type="domain" description="Glycoside hydrolase GH146 substrate-binding" evidence="4">
    <location>
        <begin position="647"/>
        <end position="778"/>
    </location>
</feature>
<dbReference type="EMBL" id="RJUL01000003">
    <property type="protein sequence ID" value="ROQ28846.1"/>
    <property type="molecule type" value="Genomic_DNA"/>
</dbReference>
<feature type="domain" description="Non-reducing end beta-L-arabinofuranosidase-like GH127 middle" evidence="5">
    <location>
        <begin position="418"/>
        <end position="511"/>
    </location>
</feature>
<evidence type="ECO:0000259" key="5">
    <source>
        <dbReference type="Pfam" id="PF20736"/>
    </source>
</evidence>
<feature type="signal peptide" evidence="1">
    <location>
        <begin position="1"/>
        <end position="17"/>
    </location>
</feature>
<dbReference type="STRING" id="584787.GCA_001247655_02384"/>
<dbReference type="Pfam" id="PF16375">
    <property type="entry name" value="DUF4986"/>
    <property type="match status" value="1"/>
</dbReference>
<name>A0A3N1PWB9_9GAMM</name>
<dbReference type="Pfam" id="PF20736">
    <property type="entry name" value="Glyco_hydro127M"/>
    <property type="match status" value="1"/>
</dbReference>
<dbReference type="InterPro" id="IPR032275">
    <property type="entry name" value="DUF4986"/>
</dbReference>
<evidence type="ECO:0000259" key="3">
    <source>
        <dbReference type="Pfam" id="PF16375"/>
    </source>
</evidence>
<dbReference type="InterPro" id="IPR012878">
    <property type="entry name" value="Beta-AFase-like_GH127_cat"/>
</dbReference>
<sequence length="780" mass="87784">MRKLLLALALAPVFANAAPVTTLPLQDVRLLPSPFKTAEDTNRHYLMELDADRLLAPYRREAGLPVSKPSYGNWEAEGLGGHMGGHYLSALSLMYASTGDKAILARLNYMVAELKKCQGQIGSGYLGGVPGGIAMWQQIHDGDIRADLFTLNDKWVPWYNLHKLFAGLRDAYQYTGNKDALAMLIKLSDWAGWLTENLSDAQVQQMLVTEHGGMNEIFADLFAITGQQKYLTLARRFSQKTILEPLERRQDKLDGLHANTQIPKVIGYERIGEVSGDSRYSDAAYYFWHEVVDKRSVSIGGNSVREHFNPKDDFSSMIEDVEGPESCNTYNMLKLARFLYQRKGCTEYVRYYERAIYNQMLSTQHPHDGGLVYFTPMRPEHYRVYSKVDEAMWCCVGSGIETHSKYGAMIYAGDADSLYVNLFIPSKLNWREGGVQLRLNTHFPDDDKVDIRIEADTTKALKLRYPTWVKAGALRLTVNGKVQTVAAKPGSYLTLKGPFKKGDSIQLVLPMHLKLEQLPDKSNYYSVLYGPIVLAAKVNPYPKEKRRIFADDSRMGHIADGQKFPLEEAPMFVAPSTDFLGHFKKVPGKLAFTTQDLIYPKKDGPETLEPFFRIHDSRYIVYWPYSTPAGLADIKAKQKAKEAAKEALANITVDAIAPGEQQPEADHYFQGEGSRAGVNMERHWRDATGWFSYRLNNPEHQAKTLRLTFFGLDANRQFKVLLDGKPLADISLDGSHGPGFFTTDFALPDWAQQQAHMRLRFEAAPGSIAGGLYGIRLLSQ</sequence>
<evidence type="ECO:0000259" key="4">
    <source>
        <dbReference type="Pfam" id="PF20620"/>
    </source>
</evidence>
<reference evidence="6 7" key="1">
    <citation type="submission" date="2018-11" db="EMBL/GenBank/DDBJ databases">
        <title>Genomic Encyclopedia of Type Strains, Phase IV (KMG-IV): sequencing the most valuable type-strain genomes for metagenomic binning, comparative biology and taxonomic classification.</title>
        <authorList>
            <person name="Goeker M."/>
        </authorList>
    </citation>
    <scope>NUCLEOTIDE SEQUENCE [LARGE SCALE GENOMIC DNA]</scope>
    <source>
        <strain evidence="6 7">DSM 21945</strain>
    </source>
</reference>
<dbReference type="GO" id="GO:0005975">
    <property type="term" value="P:carbohydrate metabolic process"/>
    <property type="evidence" value="ECO:0007669"/>
    <property type="project" value="InterPro"/>
</dbReference>
<dbReference type="AlphaFoldDB" id="A0A3N1PWB9"/>
<feature type="domain" description="DUF4986" evidence="3">
    <location>
        <begin position="546"/>
        <end position="623"/>
    </location>
</feature>
<evidence type="ECO:0000256" key="1">
    <source>
        <dbReference type="SAM" id="SignalP"/>
    </source>
</evidence>
<protein>
    <submittedName>
        <fullName evidence="6">Uncharacterized protein</fullName>
    </submittedName>
</protein>
<keyword evidence="1" id="KW-0732">Signal</keyword>
<dbReference type="SUPFAM" id="SSF48208">
    <property type="entry name" value="Six-hairpin glycosidases"/>
    <property type="match status" value="1"/>
</dbReference>
<evidence type="ECO:0000313" key="7">
    <source>
        <dbReference type="Proteomes" id="UP000268033"/>
    </source>
</evidence>
<organism evidence="6 7">
    <name type="scientific">Gallaecimonas pentaromativorans</name>
    <dbReference type="NCBI Taxonomy" id="584787"/>
    <lineage>
        <taxon>Bacteria</taxon>
        <taxon>Pseudomonadati</taxon>
        <taxon>Pseudomonadota</taxon>
        <taxon>Gammaproteobacteria</taxon>
        <taxon>Enterobacterales</taxon>
        <taxon>Gallaecimonadaceae</taxon>
        <taxon>Gallaecimonas</taxon>
    </lineage>
</organism>
<evidence type="ECO:0000313" key="6">
    <source>
        <dbReference type="EMBL" id="ROQ28846.1"/>
    </source>
</evidence>
<dbReference type="Pfam" id="PF20620">
    <property type="entry name" value="DUF6805"/>
    <property type="match status" value="1"/>
</dbReference>
<dbReference type="Proteomes" id="UP000268033">
    <property type="component" value="Unassembled WGS sequence"/>
</dbReference>
<dbReference type="PANTHER" id="PTHR31151:SF0">
    <property type="entry name" value="PROLINE-TRNA LIGASE (DUF1680)"/>
    <property type="match status" value="1"/>
</dbReference>
<dbReference type="InterPro" id="IPR008928">
    <property type="entry name" value="6-hairpin_glycosidase_sf"/>
</dbReference>
<keyword evidence="7" id="KW-1185">Reference proteome</keyword>
<dbReference type="InterPro" id="IPR046544">
    <property type="entry name" value="GH146_SB_dom"/>
</dbReference>
<dbReference type="Pfam" id="PF07944">
    <property type="entry name" value="Beta-AFase-like_GH127_cat"/>
    <property type="match status" value="1"/>
</dbReference>
<feature type="chain" id="PRO_5018099153" evidence="1">
    <location>
        <begin position="18"/>
        <end position="780"/>
    </location>
</feature>
<proteinExistence type="predicted"/>
<feature type="domain" description="Non-reducing end beta-L-arabinofuranosidase-like GH127 catalytic" evidence="2">
    <location>
        <begin position="27"/>
        <end position="407"/>
    </location>
</feature>
<comment type="caution">
    <text evidence="6">The sequence shown here is derived from an EMBL/GenBank/DDBJ whole genome shotgun (WGS) entry which is preliminary data.</text>
</comment>
<gene>
    <name evidence="6" type="ORF">EDC28_103443</name>
</gene>
<dbReference type="PANTHER" id="PTHR31151">
    <property type="entry name" value="PROLINE-TRNA LIGASE (DUF1680)"/>
    <property type="match status" value="1"/>
</dbReference>
<accession>A0A3N1PWB9</accession>